<dbReference type="Pfam" id="PF03404">
    <property type="entry name" value="Mo-co_dimer"/>
    <property type="match status" value="1"/>
</dbReference>
<evidence type="ECO:0000256" key="1">
    <source>
        <dbReference type="ARBA" id="ARBA00001924"/>
    </source>
</evidence>
<protein>
    <submittedName>
        <fullName evidence="7">Molybdopterin oxidoreductase</fullName>
    </submittedName>
</protein>
<gene>
    <name evidence="7" type="ORF">Maq22A_c18140</name>
</gene>
<reference evidence="8" key="2">
    <citation type="submission" date="2015-01" db="EMBL/GenBank/DDBJ databases">
        <title>Complete genome sequence of Methylobacterium aquaticum strain 22A.</title>
        <authorList>
            <person name="Tani A."/>
            <person name="Ogura Y."/>
            <person name="Hayashi T."/>
        </authorList>
    </citation>
    <scope>NUCLEOTIDE SEQUENCE [LARGE SCALE GENOMIC DNA]</scope>
    <source>
        <strain evidence="8">MA-22A</strain>
    </source>
</reference>
<dbReference type="InterPro" id="IPR014756">
    <property type="entry name" value="Ig_E-set"/>
</dbReference>
<dbReference type="RefSeq" id="WP_060847788.1">
    <property type="nucleotide sequence ID" value="NZ_AP014704.1"/>
</dbReference>
<dbReference type="Proteomes" id="UP000061432">
    <property type="component" value="Chromosome"/>
</dbReference>
<dbReference type="Gene3D" id="3.90.420.10">
    <property type="entry name" value="Oxidoreductase, molybdopterin-binding domain"/>
    <property type="match status" value="1"/>
</dbReference>
<organism evidence="7 8">
    <name type="scientific">Methylobacterium aquaticum</name>
    <dbReference type="NCBI Taxonomy" id="270351"/>
    <lineage>
        <taxon>Bacteria</taxon>
        <taxon>Pseudomonadati</taxon>
        <taxon>Pseudomonadota</taxon>
        <taxon>Alphaproteobacteria</taxon>
        <taxon>Hyphomicrobiales</taxon>
        <taxon>Methylobacteriaceae</taxon>
        <taxon>Methylobacterium</taxon>
    </lineage>
</organism>
<dbReference type="GO" id="GO:0030151">
    <property type="term" value="F:molybdenum ion binding"/>
    <property type="evidence" value="ECO:0007669"/>
    <property type="project" value="InterPro"/>
</dbReference>
<feature type="domain" description="Oxidoreductase molybdopterin-binding" evidence="5">
    <location>
        <begin position="44"/>
        <end position="215"/>
    </location>
</feature>
<dbReference type="SUPFAM" id="SSF81296">
    <property type="entry name" value="E set domains"/>
    <property type="match status" value="1"/>
</dbReference>
<evidence type="ECO:0000313" key="8">
    <source>
        <dbReference type="Proteomes" id="UP000061432"/>
    </source>
</evidence>
<feature type="domain" description="Moybdenum cofactor oxidoreductase dimerisation" evidence="6">
    <location>
        <begin position="240"/>
        <end position="358"/>
    </location>
</feature>
<dbReference type="FunFam" id="3.90.420.10:FF:000002">
    <property type="entry name" value="sulfite oxidase, mitochondrial"/>
    <property type="match status" value="1"/>
</dbReference>
<dbReference type="PRINTS" id="PR00407">
    <property type="entry name" value="EUMOPTERIN"/>
</dbReference>
<dbReference type="GO" id="GO:0008482">
    <property type="term" value="F:sulfite oxidase activity"/>
    <property type="evidence" value="ECO:0007669"/>
    <property type="project" value="TreeGrafter"/>
</dbReference>
<evidence type="ECO:0000256" key="4">
    <source>
        <dbReference type="ARBA" id="ARBA00023002"/>
    </source>
</evidence>
<accession>A0A0C6F2A5</accession>
<evidence type="ECO:0000256" key="2">
    <source>
        <dbReference type="ARBA" id="ARBA00022505"/>
    </source>
</evidence>
<proteinExistence type="predicted"/>
<comment type="cofactor">
    <cofactor evidence="1">
        <name>Mo-molybdopterin</name>
        <dbReference type="ChEBI" id="CHEBI:71302"/>
    </cofactor>
</comment>
<dbReference type="InterPro" id="IPR036374">
    <property type="entry name" value="OxRdtase_Mopterin-bd_sf"/>
</dbReference>
<evidence type="ECO:0000256" key="3">
    <source>
        <dbReference type="ARBA" id="ARBA00022723"/>
    </source>
</evidence>
<dbReference type="STRING" id="270351.Maq22A_c18140"/>
<dbReference type="PANTHER" id="PTHR19372">
    <property type="entry name" value="SULFITE REDUCTASE"/>
    <property type="match status" value="1"/>
</dbReference>
<evidence type="ECO:0000259" key="6">
    <source>
        <dbReference type="Pfam" id="PF03404"/>
    </source>
</evidence>
<dbReference type="Pfam" id="PF00174">
    <property type="entry name" value="Oxidored_molyb"/>
    <property type="match status" value="1"/>
</dbReference>
<reference evidence="7 8" key="1">
    <citation type="journal article" date="2015" name="Genome Announc.">
        <title>Complete Genome Sequence of Methylobacterium aquaticum Strain 22A, Isolated from Racomitrium japonicum Moss.</title>
        <authorList>
            <person name="Tani A."/>
            <person name="Ogura Y."/>
            <person name="Hayashi T."/>
            <person name="Kimbara K."/>
        </authorList>
    </citation>
    <scope>NUCLEOTIDE SEQUENCE [LARGE SCALE GENOMIC DNA]</scope>
    <source>
        <strain evidence="7 8">MA-22A</strain>
    </source>
</reference>
<dbReference type="InterPro" id="IPR008335">
    <property type="entry name" value="Mopterin_OxRdtase_euk"/>
</dbReference>
<dbReference type="Gene3D" id="2.60.40.650">
    <property type="match status" value="1"/>
</dbReference>
<dbReference type="InterPro" id="IPR000572">
    <property type="entry name" value="OxRdtase_Mopterin-bd_dom"/>
</dbReference>
<keyword evidence="3" id="KW-0479">Metal-binding</keyword>
<evidence type="ECO:0000259" key="5">
    <source>
        <dbReference type="Pfam" id="PF00174"/>
    </source>
</evidence>
<dbReference type="GO" id="GO:0006790">
    <property type="term" value="P:sulfur compound metabolic process"/>
    <property type="evidence" value="ECO:0007669"/>
    <property type="project" value="TreeGrafter"/>
</dbReference>
<dbReference type="InterPro" id="IPR005066">
    <property type="entry name" value="MoCF_OxRdtse_dimer"/>
</dbReference>
<dbReference type="OrthoDB" id="9778777at2"/>
<dbReference type="GO" id="GO:0043546">
    <property type="term" value="F:molybdopterin cofactor binding"/>
    <property type="evidence" value="ECO:0007669"/>
    <property type="project" value="TreeGrafter"/>
</dbReference>
<dbReference type="SUPFAM" id="SSF56524">
    <property type="entry name" value="Oxidoreductase molybdopterin-binding domain"/>
    <property type="match status" value="1"/>
</dbReference>
<name>A0A0C6F2A5_9HYPH</name>
<dbReference type="EMBL" id="AP014704">
    <property type="protein sequence ID" value="BAQ46726.1"/>
    <property type="molecule type" value="Genomic_DNA"/>
</dbReference>
<dbReference type="PATRIC" id="fig|270351.10.peg.3504"/>
<dbReference type="AlphaFoldDB" id="A0A0C6F2A5"/>
<sequence length="359" mass="38805">MSSLAERRARLIVHGETPYNAEPPLARLRASYRTAADDFYVRSHGDLPEIDADGYRLRLDGAIPTALELSLESLRSRYAEATVTATMQCAGNRRADMRAVAPVSGDPWDGGAIGTADWTGIRLGDVLREAGIAEGADLHVAFESHDLVEGRPYGASIPLAKALAPETLLAFAMNGAPLLPEHGFPLRAVVPGFAGVRSPKWLKRITVQDHPSDNPIQAEDYKLFPPDVTAETADPARGHTINTMPLNAVICEPARGARLAAGSNTVRGYGVSGDRAVVRVDVSGDGGRTWAQAALEHDAQAHFAWTFWTIDLDLPPGEHELAVRAWDEAGQTQPALPDDTWNYKGYLSAAWHRVRVAVE</sequence>
<evidence type="ECO:0000313" key="7">
    <source>
        <dbReference type="EMBL" id="BAQ46726.1"/>
    </source>
</evidence>
<dbReference type="KEGG" id="maqu:Maq22A_c18140"/>
<dbReference type="GO" id="GO:0020037">
    <property type="term" value="F:heme binding"/>
    <property type="evidence" value="ECO:0007669"/>
    <property type="project" value="TreeGrafter"/>
</dbReference>
<keyword evidence="4" id="KW-0560">Oxidoreductase</keyword>
<keyword evidence="2" id="KW-0500">Molybdenum</keyword>
<dbReference type="PANTHER" id="PTHR19372:SF7">
    <property type="entry name" value="SULFITE OXIDASE, MITOCHONDRIAL"/>
    <property type="match status" value="1"/>
</dbReference>